<evidence type="ECO:0000259" key="1">
    <source>
        <dbReference type="Pfam" id="PF04149"/>
    </source>
</evidence>
<gene>
    <name evidence="2" type="ORF">DEF24_09600</name>
</gene>
<reference evidence="2 3" key="1">
    <citation type="submission" date="2018-04" db="EMBL/GenBank/DDBJ databases">
        <title>Novel actinobacteria from marine sediment.</title>
        <authorList>
            <person name="Ng Z.Y."/>
            <person name="Tan G.Y.A."/>
        </authorList>
    </citation>
    <scope>NUCLEOTIDE SEQUENCE [LARGE SCALE GENOMIC DNA]</scope>
    <source>
        <strain evidence="2 3">TPS81</strain>
    </source>
</reference>
<dbReference type="RefSeq" id="WP_114397280.1">
    <property type="nucleotide sequence ID" value="NZ_QEIM01000032.1"/>
</dbReference>
<sequence>MSDLVFRRSSYSGARNDCVEVAETANLFLMRDSKNAEQGHLTFPQAEWAAWLRAVKDRQIGQ</sequence>
<proteinExistence type="predicted"/>
<name>A0A368T9Z9_9ACTN</name>
<dbReference type="AlphaFoldDB" id="A0A368T9Z9"/>
<evidence type="ECO:0000313" key="2">
    <source>
        <dbReference type="EMBL" id="RCV59502.1"/>
    </source>
</evidence>
<keyword evidence="3" id="KW-1185">Reference proteome</keyword>
<dbReference type="InterPro" id="IPR007278">
    <property type="entry name" value="DUF397"/>
</dbReference>
<dbReference type="EMBL" id="QEIN01000060">
    <property type="protein sequence ID" value="RCV59502.1"/>
    <property type="molecule type" value="Genomic_DNA"/>
</dbReference>
<protein>
    <submittedName>
        <fullName evidence="2">DUF397 domain-containing protein</fullName>
    </submittedName>
</protein>
<evidence type="ECO:0000313" key="3">
    <source>
        <dbReference type="Proteomes" id="UP000253318"/>
    </source>
</evidence>
<accession>A0A368T9Z9</accession>
<comment type="caution">
    <text evidence="2">The sequence shown here is derived from an EMBL/GenBank/DDBJ whole genome shotgun (WGS) entry which is preliminary data.</text>
</comment>
<dbReference type="OrthoDB" id="4302299at2"/>
<organism evidence="2 3">
    <name type="scientific">Marinitenerispora sediminis</name>
    <dbReference type="NCBI Taxonomy" id="1931232"/>
    <lineage>
        <taxon>Bacteria</taxon>
        <taxon>Bacillati</taxon>
        <taxon>Actinomycetota</taxon>
        <taxon>Actinomycetes</taxon>
        <taxon>Streptosporangiales</taxon>
        <taxon>Nocardiopsidaceae</taxon>
        <taxon>Marinitenerispora</taxon>
    </lineage>
</organism>
<dbReference type="Pfam" id="PF04149">
    <property type="entry name" value="DUF397"/>
    <property type="match status" value="1"/>
</dbReference>
<feature type="domain" description="DUF397" evidence="1">
    <location>
        <begin position="5"/>
        <end position="56"/>
    </location>
</feature>
<dbReference type="Proteomes" id="UP000253318">
    <property type="component" value="Unassembled WGS sequence"/>
</dbReference>